<gene>
    <name evidence="2" type="ordered locus">Thivi_1598</name>
</gene>
<evidence type="ECO:0000313" key="2">
    <source>
        <dbReference type="EMBL" id="AFL73585.1"/>
    </source>
</evidence>
<dbReference type="RefSeq" id="WP_014778051.1">
    <property type="nucleotide sequence ID" value="NC_018012.1"/>
</dbReference>
<dbReference type="Proteomes" id="UP000006062">
    <property type="component" value="Chromosome"/>
</dbReference>
<proteinExistence type="predicted"/>
<sequence>MPARSIRYPRLILAAGVCLVASAPVNADLDAEMEAMFGTLVNVTAPTAHLGQRRGVLSAGSVVSRNRIVDANLVSFVPPSFEAGCGGIDLFGGSFSFINVEQFTNLLRSIASNAAGYAFQLALTTMAPSAAEIIEQLQKKVAQLNALSANSCQLAQGIVNDTASALTGKRVGEASLMADLYELGDVFENRSTVTGKGPLETVYEQVPAAAAAQFEGNLVWKALTDSEVDGWYSHCDQALLEALMSLTGSLIVGSAEGGLQDAPDGGVNLPTTFLPPTLTVSDLLDGSGEGEDQRVVVWRCVSRSECRAPTKAEIELEGLIPRVRALLVGDPSRVGLIDKFRLGVEELSAEEKGFMEHAPLGLGGGLRTLARLEPGMAQGFADRAAPMLAVEMLQTLVRDLLSSVRLATGSLQHTHTTQLLQHLDTVREDIWTESSTLAQRYGNPNELLETYRNLLAQYKAPSYLDLTQAAAGETSVEMDASP</sequence>
<feature type="chain" id="PRO_5003683011" evidence="1">
    <location>
        <begin position="28"/>
        <end position="482"/>
    </location>
</feature>
<protein>
    <submittedName>
        <fullName evidence="2">Conjugative relaxosome accessory transposon protein</fullName>
    </submittedName>
</protein>
<dbReference type="KEGG" id="tvi:Thivi_1598"/>
<dbReference type="AlphaFoldDB" id="I3Y9B7"/>
<dbReference type="STRING" id="765911.Thivi_1598"/>
<keyword evidence="1" id="KW-0732">Signal</keyword>
<dbReference type="EMBL" id="CP003154">
    <property type="protein sequence ID" value="AFL73585.1"/>
    <property type="molecule type" value="Genomic_DNA"/>
</dbReference>
<organism evidence="2 3">
    <name type="scientific">Thiocystis violascens (strain ATCC 17096 / DSM 198 / 6111)</name>
    <name type="common">Chromatium violascens</name>
    <dbReference type="NCBI Taxonomy" id="765911"/>
    <lineage>
        <taxon>Bacteria</taxon>
        <taxon>Pseudomonadati</taxon>
        <taxon>Pseudomonadota</taxon>
        <taxon>Gammaproteobacteria</taxon>
        <taxon>Chromatiales</taxon>
        <taxon>Chromatiaceae</taxon>
        <taxon>Thiocystis</taxon>
    </lineage>
</organism>
<evidence type="ECO:0000313" key="3">
    <source>
        <dbReference type="Proteomes" id="UP000006062"/>
    </source>
</evidence>
<dbReference type="eggNOG" id="ENOG502ZB1J">
    <property type="taxonomic scope" value="Bacteria"/>
</dbReference>
<keyword evidence="3" id="KW-1185">Reference proteome</keyword>
<dbReference type="InterPro" id="IPR010927">
    <property type="entry name" value="T4SS_TraH"/>
</dbReference>
<evidence type="ECO:0000256" key="1">
    <source>
        <dbReference type="SAM" id="SignalP"/>
    </source>
</evidence>
<dbReference type="HOGENOM" id="CLU_038342_0_0_6"/>
<dbReference type="OrthoDB" id="9797479at2"/>
<accession>I3Y9B7</accession>
<reference evidence="2 3" key="1">
    <citation type="submission" date="2012-06" db="EMBL/GenBank/DDBJ databases">
        <title>Complete sequence of Thiocystis violascens DSM 198.</title>
        <authorList>
            <consortium name="US DOE Joint Genome Institute"/>
            <person name="Lucas S."/>
            <person name="Han J."/>
            <person name="Lapidus A."/>
            <person name="Cheng J.-F."/>
            <person name="Goodwin L."/>
            <person name="Pitluck S."/>
            <person name="Peters L."/>
            <person name="Ovchinnikova G."/>
            <person name="Teshima H."/>
            <person name="Detter J.C."/>
            <person name="Han C."/>
            <person name="Tapia R."/>
            <person name="Land M."/>
            <person name="Hauser L."/>
            <person name="Kyrpides N."/>
            <person name="Ivanova N."/>
            <person name="Pagani I."/>
            <person name="Vogl K."/>
            <person name="Liu Z."/>
            <person name="Frigaard N.-U."/>
            <person name="Bryant D."/>
            <person name="Woyke T."/>
        </authorList>
    </citation>
    <scope>NUCLEOTIDE SEQUENCE [LARGE SCALE GENOMIC DNA]</scope>
    <source>
        <strain evidence="3">ATCC 17096 / DSM 198 / 6111</strain>
    </source>
</reference>
<feature type="signal peptide" evidence="1">
    <location>
        <begin position="1"/>
        <end position="27"/>
    </location>
</feature>
<dbReference type="Pfam" id="PF06122">
    <property type="entry name" value="TraH"/>
    <property type="match status" value="1"/>
</dbReference>
<name>I3Y9B7_THIV6</name>